<feature type="transmembrane region" description="Helical" evidence="1">
    <location>
        <begin position="904"/>
        <end position="928"/>
    </location>
</feature>
<keyword evidence="3" id="KW-1185">Reference proteome</keyword>
<dbReference type="InterPro" id="IPR027463">
    <property type="entry name" value="AcrB_DN_DC_subdom"/>
</dbReference>
<keyword evidence="1" id="KW-0472">Membrane</keyword>
<organism evidence="2 3">
    <name type="scientific">Halorhodospira neutriphila</name>
    <dbReference type="NCBI Taxonomy" id="168379"/>
    <lineage>
        <taxon>Bacteria</taxon>
        <taxon>Pseudomonadati</taxon>
        <taxon>Pseudomonadota</taxon>
        <taxon>Gammaproteobacteria</taxon>
        <taxon>Chromatiales</taxon>
        <taxon>Ectothiorhodospiraceae</taxon>
        <taxon>Halorhodospira</taxon>
    </lineage>
</organism>
<protein>
    <submittedName>
        <fullName evidence="2">Multidrug transporter</fullName>
    </submittedName>
</protein>
<feature type="transmembrane region" description="Helical" evidence="1">
    <location>
        <begin position="349"/>
        <end position="369"/>
    </location>
</feature>
<dbReference type="Gene3D" id="1.20.1640.10">
    <property type="entry name" value="Multidrug efflux transporter AcrB transmembrane domain"/>
    <property type="match status" value="2"/>
</dbReference>
<feature type="transmembrane region" description="Helical" evidence="1">
    <location>
        <begin position="321"/>
        <end position="342"/>
    </location>
</feature>
<evidence type="ECO:0000313" key="2">
    <source>
        <dbReference type="EMBL" id="MBK1725481.1"/>
    </source>
</evidence>
<dbReference type="Proteomes" id="UP000738126">
    <property type="component" value="Unassembled WGS sequence"/>
</dbReference>
<feature type="transmembrane region" description="Helical" evidence="1">
    <location>
        <begin position="878"/>
        <end position="898"/>
    </location>
</feature>
<dbReference type="PANTHER" id="PTHR32063:SF33">
    <property type="entry name" value="RND SUPERFAMILY EFFLUX PUMP PERMEASE COMPONENT"/>
    <property type="match status" value="1"/>
</dbReference>
<dbReference type="Gene3D" id="3.30.2090.10">
    <property type="entry name" value="Multidrug efflux transporter AcrB TolC docking domain, DN and DC subdomains"/>
    <property type="match status" value="2"/>
</dbReference>
<dbReference type="SUPFAM" id="SSF82693">
    <property type="entry name" value="Multidrug efflux transporter AcrB pore domain, PN1, PN2, PC1 and PC2 subdomains"/>
    <property type="match status" value="2"/>
</dbReference>
<keyword evidence="1" id="KW-0812">Transmembrane</keyword>
<dbReference type="Gene3D" id="3.30.70.1440">
    <property type="entry name" value="Multidrug efflux transporter AcrB pore domain"/>
    <property type="match status" value="1"/>
</dbReference>
<dbReference type="InterPro" id="IPR001036">
    <property type="entry name" value="Acrflvin-R"/>
</dbReference>
<gene>
    <name evidence="2" type="ORF">CKO13_00245</name>
</gene>
<comment type="caution">
    <text evidence="2">The sequence shown here is derived from an EMBL/GenBank/DDBJ whole genome shotgun (WGS) entry which is preliminary data.</text>
</comment>
<proteinExistence type="predicted"/>
<dbReference type="PANTHER" id="PTHR32063">
    <property type="match status" value="1"/>
</dbReference>
<sequence length="1014" mass="109320">MVRNPIAAHLLTVLLLAGGVWTALQMQKEVFPQFQLDVVEVRVSYPGASPAEVEQGILLPVEEAVRGISGVREVTSTAREGWGRVQLELVAGTDRMKALQDVDQAVGTIRTFPDEAERPEVELQSRQRSVVEIGLYGGVDTWSLRQLAERVRDRLLSEPAITQAELGYVPGYVTHISIPQQRLRAHDLTLGEVAETIARASRDTPAGAIDTSEGEILLRLAARKQWAEELARIPVVTGESGAVVTLGEIAEIEDGFEEAGFHSQFNGHPSVELEVFRTGTQSPLAVEAAVQSVLAELEAELPAGVEARIDSNRAEDFHERLSLLLENGALALVIVLGILALFLELRLAFWIMTGMTLAFVAGVALLPWLGVSINMISMFGFLVALGIVVDDAIVVGENVYERRQAGLGPLAAAAEGAREMAAPVTFAVLTNIVAFLPLLFLPGTTGKFWWPLPVVVITVLALSLLEALFILPAHLGHSRGGGLGRRAGGWLHRGQRAFAEGFSAGVERYYRPLLRACLRNRYLTLSGALAGLLVVGGYAYSDHMGMIMMPEVAADEIEAGVSLPVGTTDEQAARTAEALTAATRRMYEAHGLGQVAEGIKTNVRGQDFIDVEIVMRPPTEREMTAGEVIALWRDSIGDIEGVDQITFEAERGPGGWRDDISVDLSHADVETLAAASQAFRRQAEAFTATRDVQDSYRKGKAQLDFTLTPEGYALGLTPEAVGEQVRNAFYGAVALRYLRGTNEVEVRVKRPEAERRGREHLEDLVIRTPAGTEVPLLDVARVERGQAYSAIDRRNGRRVVTVGMDVEPKPEIGRVLGALKTEVLPQLRADYPGLTWSFQGSQAEMRDSTQALWGGFALAMVAVYALLAVAFGSYSQPLIVMAAIPFGLAGAVLGHILLGYDLSLVSLMGAVALSGVVVNGSLIMTVYANRRRGALDAFAAIEEAGSRRFRPILLTTLTTFGGLAPIILETSRQATYLIPMAVSLGFGIVFATAVTLVVVPSLYLALEDLRGGPA</sequence>
<feature type="transmembrane region" description="Helical" evidence="1">
    <location>
        <begin position="421"/>
        <end position="442"/>
    </location>
</feature>
<accession>A0ABS1E133</accession>
<dbReference type="Gene3D" id="3.30.70.1320">
    <property type="entry name" value="Multidrug efflux transporter AcrB pore domain like"/>
    <property type="match status" value="1"/>
</dbReference>
<dbReference type="SUPFAM" id="SSF82714">
    <property type="entry name" value="Multidrug efflux transporter AcrB TolC docking domain, DN and DC subdomains"/>
    <property type="match status" value="2"/>
</dbReference>
<dbReference type="Pfam" id="PF00873">
    <property type="entry name" value="ACR_tran"/>
    <property type="match status" value="1"/>
</dbReference>
<name>A0ABS1E133_9GAMM</name>
<evidence type="ECO:0000256" key="1">
    <source>
        <dbReference type="SAM" id="Phobius"/>
    </source>
</evidence>
<feature type="transmembrane region" description="Helical" evidence="1">
    <location>
        <begin position="851"/>
        <end position="871"/>
    </location>
</feature>
<feature type="transmembrane region" description="Helical" evidence="1">
    <location>
        <begin position="522"/>
        <end position="540"/>
    </location>
</feature>
<evidence type="ECO:0000313" key="3">
    <source>
        <dbReference type="Proteomes" id="UP000738126"/>
    </source>
</evidence>
<feature type="transmembrane region" description="Helical" evidence="1">
    <location>
        <begin position="980"/>
        <end position="1006"/>
    </location>
</feature>
<feature type="transmembrane region" description="Helical" evidence="1">
    <location>
        <begin position="375"/>
        <end position="400"/>
    </location>
</feature>
<dbReference type="EMBL" id="NRSH01000001">
    <property type="protein sequence ID" value="MBK1725481.1"/>
    <property type="molecule type" value="Genomic_DNA"/>
</dbReference>
<dbReference type="SUPFAM" id="SSF82866">
    <property type="entry name" value="Multidrug efflux transporter AcrB transmembrane domain"/>
    <property type="match status" value="2"/>
</dbReference>
<feature type="transmembrane region" description="Helical" evidence="1">
    <location>
        <begin position="949"/>
        <end position="968"/>
    </location>
</feature>
<reference evidence="2 3" key="1">
    <citation type="journal article" date="2020" name="Microorganisms">
        <title>Osmotic Adaptation and Compatible Solute Biosynthesis of Phototrophic Bacteria as Revealed from Genome Analyses.</title>
        <authorList>
            <person name="Imhoff J.F."/>
            <person name="Rahn T."/>
            <person name="Kunzel S."/>
            <person name="Keller A."/>
            <person name="Neulinger S.C."/>
        </authorList>
    </citation>
    <scope>NUCLEOTIDE SEQUENCE [LARGE SCALE GENOMIC DNA]</scope>
    <source>
        <strain evidence="2 3">DSM 15116</strain>
    </source>
</reference>
<feature type="transmembrane region" description="Helical" evidence="1">
    <location>
        <begin position="448"/>
        <end position="471"/>
    </location>
</feature>
<dbReference type="PRINTS" id="PR00702">
    <property type="entry name" value="ACRIFLAVINRP"/>
</dbReference>
<dbReference type="Gene3D" id="3.30.70.1430">
    <property type="entry name" value="Multidrug efflux transporter AcrB pore domain"/>
    <property type="match status" value="2"/>
</dbReference>
<keyword evidence="1" id="KW-1133">Transmembrane helix</keyword>